<protein>
    <submittedName>
        <fullName evidence="2">Pre-tape measure chaperone protein</fullName>
    </submittedName>
</protein>
<feature type="region of interest" description="Disordered" evidence="1">
    <location>
        <begin position="102"/>
        <end position="126"/>
    </location>
</feature>
<evidence type="ECO:0000256" key="1">
    <source>
        <dbReference type="SAM" id="MobiDB-lite"/>
    </source>
</evidence>
<dbReference type="Pfam" id="PF23812">
    <property type="entry name" value="Phage_TAC_18"/>
    <property type="match status" value="1"/>
</dbReference>
<organism evidence="2 3">
    <name type="scientific">Caulobacter phage CcrBL9</name>
    <dbReference type="NCBI Taxonomy" id="2283270"/>
    <lineage>
        <taxon>Viruses</taxon>
        <taxon>Duplodnaviria</taxon>
        <taxon>Heunggongvirae</taxon>
        <taxon>Uroviricota</taxon>
        <taxon>Caudoviricetes</taxon>
        <taxon>Jeanschmidtviridae</taxon>
        <taxon>Bertelyvirus</taxon>
        <taxon>Bertelyvirus BL9</taxon>
    </lineage>
</organism>
<proteinExistence type="predicted"/>
<evidence type="ECO:0000313" key="2">
    <source>
        <dbReference type="EMBL" id="AXQ69189.1"/>
    </source>
</evidence>
<accession>A0A385EER0</accession>
<name>A0A385EER0_9CAUD</name>
<dbReference type="Proteomes" id="UP000259421">
    <property type="component" value="Segment"/>
</dbReference>
<gene>
    <name evidence="2" type="ORF">CcrBL9_gp165</name>
</gene>
<dbReference type="InterPro" id="IPR056919">
    <property type="entry name" value="Phage_TAC_18"/>
</dbReference>
<reference evidence="3" key="1">
    <citation type="submission" date="2018-07" db="EMBL/GenBank/DDBJ databases">
        <title>Giant CbK-like Caulobacter bacteriophages have genetically divergent genomes.</title>
        <authorList>
            <person name="Wilson K.M."/>
            <person name="Ely B."/>
        </authorList>
    </citation>
    <scope>NUCLEOTIDE SEQUENCE [LARGE SCALE GENOMIC DNA]</scope>
</reference>
<evidence type="ECO:0000313" key="3">
    <source>
        <dbReference type="Proteomes" id="UP000259421"/>
    </source>
</evidence>
<feature type="compositionally biased region" description="Basic and acidic residues" evidence="1">
    <location>
        <begin position="102"/>
        <end position="118"/>
    </location>
</feature>
<keyword evidence="3" id="KW-1185">Reference proteome</keyword>
<dbReference type="EMBL" id="MH588546">
    <property type="protein sequence ID" value="AXQ69189.1"/>
    <property type="molecule type" value="Genomic_DNA"/>
</dbReference>
<reference evidence="2 3" key="2">
    <citation type="submission" date="2018-09" db="EMBL/GenBank/DDBJ databases">
        <title>Giant CbK-like Caulobacter bacteriophages have genetically divergent genomes.</title>
        <authorList>
            <person name="Wilson K."/>
            <person name="Ely B."/>
        </authorList>
    </citation>
    <scope>NUCLEOTIDE SEQUENCE [LARGE SCALE GENOMIC DNA]</scope>
</reference>
<sequence length="126" mass="14667">MTKKADKVSAFLDALRAEGVIDSPASEAPQQISIYDDLIWAWNAFWRLSAARDIGFDRPNRIKVSEVKAYADLKRLNPYKASDLLFYVDALDERWMEHAEDARLKAEEERKKKQKDITPTRPQQKR</sequence>